<gene>
    <name evidence="17" type="primary">Ankzf1-L</name>
    <name evidence="17" type="ORF">Hamer_G018492</name>
</gene>
<dbReference type="InterPro" id="IPR041175">
    <property type="entry name" value="VLRF1/Vms1"/>
</dbReference>
<comment type="caution">
    <text evidence="17">The sequence shown here is derived from an EMBL/GenBank/DDBJ whole genome shotgun (WGS) entry which is preliminary data.</text>
</comment>
<dbReference type="PANTHER" id="PTHR16036:SF2">
    <property type="entry name" value="TRNA ENDONUCLEASE ANKZF1"/>
    <property type="match status" value="1"/>
</dbReference>
<proteinExistence type="inferred from homology"/>
<evidence type="ECO:0000256" key="4">
    <source>
        <dbReference type="ARBA" id="ARBA00022722"/>
    </source>
</evidence>
<feature type="compositionally biased region" description="Low complexity" evidence="15">
    <location>
        <begin position="365"/>
        <end position="374"/>
    </location>
</feature>
<feature type="repeat" description="ANK" evidence="13">
    <location>
        <begin position="501"/>
        <end position="533"/>
    </location>
</feature>
<dbReference type="InterPro" id="IPR036770">
    <property type="entry name" value="Ankyrin_rpt-contain_sf"/>
</dbReference>
<protein>
    <submittedName>
        <fullName evidence="17">Ankyrin repeat and zinc finger domain-containing protein 1-like</fullName>
    </submittedName>
</protein>
<feature type="region of interest" description="Disordered" evidence="15">
    <location>
        <begin position="336"/>
        <end position="379"/>
    </location>
</feature>
<dbReference type="Gene3D" id="1.25.40.20">
    <property type="entry name" value="Ankyrin repeat-containing domain"/>
    <property type="match status" value="1"/>
</dbReference>
<evidence type="ECO:0000256" key="9">
    <source>
        <dbReference type="ARBA" id="ARBA00022801"/>
    </source>
</evidence>
<dbReference type="Pfam" id="PF00023">
    <property type="entry name" value="Ank"/>
    <property type="match status" value="1"/>
</dbReference>
<dbReference type="PROSITE" id="PS50297">
    <property type="entry name" value="ANK_REP_REGION"/>
    <property type="match status" value="1"/>
</dbReference>
<keyword evidence="8" id="KW-0863">Zinc-finger</keyword>
<dbReference type="GO" id="GO:0016787">
    <property type="term" value="F:hydrolase activity"/>
    <property type="evidence" value="ECO:0007669"/>
    <property type="project" value="UniProtKB-KW"/>
</dbReference>
<comment type="subcellular location">
    <subcellularLocation>
        <location evidence="1">Cytoplasm</location>
    </subcellularLocation>
</comment>
<dbReference type="GO" id="GO:0008270">
    <property type="term" value="F:zinc ion binding"/>
    <property type="evidence" value="ECO:0007669"/>
    <property type="project" value="UniProtKB-KW"/>
</dbReference>
<feature type="compositionally biased region" description="Polar residues" evidence="15">
    <location>
        <begin position="231"/>
        <end position="243"/>
    </location>
</feature>
<dbReference type="AlphaFoldDB" id="A0A8J5JFR8"/>
<evidence type="ECO:0000256" key="8">
    <source>
        <dbReference type="ARBA" id="ARBA00022771"/>
    </source>
</evidence>
<dbReference type="PROSITE" id="PS52044">
    <property type="entry name" value="VLRF1"/>
    <property type="match status" value="1"/>
</dbReference>
<dbReference type="Pfam" id="PF18826">
    <property type="entry name" value="bVLRF1"/>
    <property type="match status" value="2"/>
</dbReference>
<feature type="region of interest" description="Disordered" evidence="15">
    <location>
        <begin position="105"/>
        <end position="142"/>
    </location>
</feature>
<keyword evidence="18" id="KW-1185">Reference proteome</keyword>
<evidence type="ECO:0000256" key="14">
    <source>
        <dbReference type="PROSITE-ProRule" id="PRU01389"/>
    </source>
</evidence>
<reference evidence="17" key="1">
    <citation type="journal article" date="2021" name="Sci. Adv.">
        <title>The American lobster genome reveals insights on longevity, neural, and immune adaptations.</title>
        <authorList>
            <person name="Polinski J.M."/>
            <person name="Zimin A.V."/>
            <person name="Clark K.F."/>
            <person name="Kohn A.B."/>
            <person name="Sadowski N."/>
            <person name="Timp W."/>
            <person name="Ptitsyn A."/>
            <person name="Khanna P."/>
            <person name="Romanova D.Y."/>
            <person name="Williams P."/>
            <person name="Greenwood S.J."/>
            <person name="Moroz L.L."/>
            <person name="Walt D.R."/>
            <person name="Bodnar A.G."/>
        </authorList>
    </citation>
    <scope>NUCLEOTIDE SEQUENCE</scope>
    <source>
        <strain evidence="17">GMGI-L3</strain>
    </source>
</reference>
<evidence type="ECO:0000256" key="6">
    <source>
        <dbReference type="ARBA" id="ARBA00022737"/>
    </source>
</evidence>
<dbReference type="InterPro" id="IPR013087">
    <property type="entry name" value="Znf_C2H2_type"/>
</dbReference>
<keyword evidence="3 14" id="KW-0963">Cytoplasm</keyword>
<keyword evidence="10" id="KW-0862">Zinc</keyword>
<feature type="compositionally biased region" description="Acidic residues" evidence="15">
    <location>
        <begin position="123"/>
        <end position="138"/>
    </location>
</feature>
<evidence type="ECO:0000256" key="13">
    <source>
        <dbReference type="PROSITE-ProRule" id="PRU00023"/>
    </source>
</evidence>
<keyword evidence="4 14" id="KW-0540">Nuclease</keyword>
<keyword evidence="7 14" id="KW-0255">Endonuclease</keyword>
<dbReference type="GO" id="GO:0005737">
    <property type="term" value="C:cytoplasm"/>
    <property type="evidence" value="ECO:0007669"/>
    <property type="project" value="UniProtKB-SubCell"/>
</dbReference>
<dbReference type="InterPro" id="IPR041540">
    <property type="entry name" value="VATC"/>
</dbReference>
<comment type="domain">
    <text evidence="14">The VLRF1 domain mediates binding to the 60S ribosomal subunit.</text>
</comment>
<keyword evidence="11 13" id="KW-0040">ANK repeat</keyword>
<dbReference type="PROSITE" id="PS50088">
    <property type="entry name" value="ANK_REPEAT"/>
    <property type="match status" value="1"/>
</dbReference>
<feature type="compositionally biased region" description="Low complexity" evidence="15">
    <location>
        <begin position="112"/>
        <end position="122"/>
    </location>
</feature>
<dbReference type="GO" id="GO:0004519">
    <property type="term" value="F:endonuclease activity"/>
    <property type="evidence" value="ECO:0007669"/>
    <property type="project" value="UniProtKB-KW"/>
</dbReference>
<dbReference type="GO" id="GO:0036503">
    <property type="term" value="P:ERAD pathway"/>
    <property type="evidence" value="ECO:0007669"/>
    <property type="project" value="TreeGrafter"/>
</dbReference>
<feature type="domain" description="VLRF1" evidence="16">
    <location>
        <begin position="191"/>
        <end position="316"/>
    </location>
</feature>
<feature type="region of interest" description="Disordered" evidence="15">
    <location>
        <begin position="413"/>
        <end position="433"/>
    </location>
</feature>
<accession>A0A8J5JFR8</accession>
<dbReference type="SUPFAM" id="SSF48403">
    <property type="entry name" value="Ankyrin repeat"/>
    <property type="match status" value="1"/>
</dbReference>
<evidence type="ECO:0000256" key="2">
    <source>
        <dbReference type="ARBA" id="ARBA00009262"/>
    </source>
</evidence>
<feature type="active site" evidence="14">
    <location>
        <position position="234"/>
    </location>
</feature>
<comment type="similarity">
    <text evidence="2 14">Belongs to the ANKZF1/VMS1 family.</text>
</comment>
<evidence type="ECO:0000313" key="17">
    <source>
        <dbReference type="EMBL" id="KAG7154765.1"/>
    </source>
</evidence>
<keyword evidence="5" id="KW-0479">Metal-binding</keyword>
<evidence type="ECO:0000256" key="3">
    <source>
        <dbReference type="ARBA" id="ARBA00022490"/>
    </source>
</evidence>
<feature type="compositionally biased region" description="Polar residues" evidence="15">
    <location>
        <begin position="424"/>
        <end position="433"/>
    </location>
</feature>
<evidence type="ECO:0000256" key="5">
    <source>
        <dbReference type="ARBA" id="ARBA00022723"/>
    </source>
</evidence>
<dbReference type="Pfam" id="PF18716">
    <property type="entry name" value="VATC"/>
    <property type="match status" value="1"/>
</dbReference>
<feature type="region of interest" description="Disordered" evidence="15">
    <location>
        <begin position="228"/>
        <end position="249"/>
    </location>
</feature>
<dbReference type="SMART" id="SM00248">
    <property type="entry name" value="ANK"/>
    <property type="match status" value="1"/>
</dbReference>
<dbReference type="InterPro" id="IPR047139">
    <property type="entry name" value="ANKZ1/VMS1"/>
</dbReference>
<evidence type="ECO:0000256" key="10">
    <source>
        <dbReference type="ARBA" id="ARBA00022833"/>
    </source>
</evidence>
<evidence type="ECO:0000256" key="11">
    <source>
        <dbReference type="ARBA" id="ARBA00023043"/>
    </source>
</evidence>
<dbReference type="InterPro" id="IPR002110">
    <property type="entry name" value="Ankyrin_rpt"/>
</dbReference>
<evidence type="ECO:0000256" key="15">
    <source>
        <dbReference type="SAM" id="MobiDB-lite"/>
    </source>
</evidence>
<dbReference type="EMBL" id="JAHLQT010043933">
    <property type="protein sequence ID" value="KAG7154765.1"/>
    <property type="molecule type" value="Genomic_DNA"/>
</dbReference>
<evidence type="ECO:0000259" key="16">
    <source>
        <dbReference type="PROSITE" id="PS52044"/>
    </source>
</evidence>
<evidence type="ECO:0000256" key="7">
    <source>
        <dbReference type="ARBA" id="ARBA00022759"/>
    </source>
</evidence>
<sequence length="689" mass="78546">MVIKQIYRVSLWDKDKVMPILTGIHLAPGSAEYEQVSTQPSSSPSKEHCSIGLPMFQPSLPTTLTEMRCSYCQTTFNDRQEQVNHYRLDWHRRNLQLSLQGKSPLTEEQFMSESSDVSSISGSDDDSSEDDDDDEDKDSESRNQVLGKQARLFFLNADGNVISLFRNILFNAKCEMDGEEDVIQRVQAAPRRHTWAIILLGGGHYAAAIFRANEVVIHKTFHNYTVRAKQGGSQSSKDNQSGSAHPKSKLMESWKTHLTNCDLIFYNAKHHNRSTLFSGKTPILNIQDNRLRKIPFTTKRAKFSEVKRIFGLLSEILVHGTEEEFKAMVKDSISPGEVKPTVKKKKEVSGKKPEKKPKSMRNKSPDNLKSSSSESDSDGDMELLVSLSTLSTSELGGPHCSFKGPLRKKVVEAKKMKGKKKQRNTNTTCSATDTQSRQHKLRVWDVIYTACKTASIERLTTALKMPCADMPEGEALPDDIMESIAHTEIPSNLSAITLGRKERTMLHLAAENGHKDIVWWLLERGCDPSVADTDRVVPYDTSYDKETRNQFRRFMADYPDKYDYKKARVPSPLAPDQEAQQAEKLAQRRKAQRQAKQERQKEKKQKKRELKKEDEEKKQFLELSDREKRALAAERRFLQQQEKVEAPKSCLQRCFMCAADISGIVPFEYSDNKFCSTKCVREHRIKKPQ</sequence>
<evidence type="ECO:0000256" key="12">
    <source>
        <dbReference type="ARBA" id="ARBA00023054"/>
    </source>
</evidence>
<dbReference type="PANTHER" id="PTHR16036">
    <property type="entry name" value="ANKYRIN REPEAT AND ZINC FINGER DOMAIN-CONTAINING PROTEIN 1"/>
    <property type="match status" value="1"/>
</dbReference>
<organism evidence="17 18">
    <name type="scientific">Homarus americanus</name>
    <name type="common">American lobster</name>
    <dbReference type="NCBI Taxonomy" id="6706"/>
    <lineage>
        <taxon>Eukaryota</taxon>
        <taxon>Metazoa</taxon>
        <taxon>Ecdysozoa</taxon>
        <taxon>Arthropoda</taxon>
        <taxon>Crustacea</taxon>
        <taxon>Multicrustacea</taxon>
        <taxon>Malacostraca</taxon>
        <taxon>Eumalacostraca</taxon>
        <taxon>Eucarida</taxon>
        <taxon>Decapoda</taxon>
        <taxon>Pleocyemata</taxon>
        <taxon>Astacidea</taxon>
        <taxon>Nephropoidea</taxon>
        <taxon>Nephropidae</taxon>
        <taxon>Homarus</taxon>
    </lineage>
</organism>
<name>A0A8J5JFR8_HOMAM</name>
<keyword evidence="6" id="KW-0677">Repeat</keyword>
<evidence type="ECO:0000313" key="18">
    <source>
        <dbReference type="Proteomes" id="UP000747542"/>
    </source>
</evidence>
<evidence type="ECO:0000256" key="1">
    <source>
        <dbReference type="ARBA" id="ARBA00004496"/>
    </source>
</evidence>
<feature type="region of interest" description="Disordered" evidence="15">
    <location>
        <begin position="566"/>
        <end position="617"/>
    </location>
</feature>
<dbReference type="Proteomes" id="UP000747542">
    <property type="component" value="Unassembled WGS sequence"/>
</dbReference>
<dbReference type="PROSITE" id="PS00028">
    <property type="entry name" value="ZINC_FINGER_C2H2_1"/>
    <property type="match status" value="1"/>
</dbReference>
<keyword evidence="12" id="KW-0175">Coiled coil</keyword>
<keyword evidence="9 14" id="KW-0378">Hydrolase</keyword>